<gene>
    <name evidence="2" type="ORF">C469_07912</name>
</gene>
<feature type="region of interest" description="Disordered" evidence="1">
    <location>
        <begin position="19"/>
        <end position="51"/>
    </location>
</feature>
<feature type="compositionally biased region" description="Basic and acidic residues" evidence="1">
    <location>
        <begin position="27"/>
        <end position="37"/>
    </location>
</feature>
<dbReference type="EMBL" id="AOJG01000018">
    <property type="protein sequence ID" value="EMA61178.1"/>
    <property type="molecule type" value="Genomic_DNA"/>
</dbReference>
<dbReference type="STRING" id="1227482.C469_07912"/>
<dbReference type="AlphaFoldDB" id="M0NUD8"/>
<name>M0NUD8_9EURY</name>
<dbReference type="PATRIC" id="fig|1227482.3.peg.1597"/>
<dbReference type="OrthoDB" id="198474at2157"/>
<evidence type="ECO:0000313" key="2">
    <source>
        <dbReference type="EMBL" id="EMA61178.1"/>
    </source>
</evidence>
<feature type="region of interest" description="Disordered" evidence="1">
    <location>
        <begin position="170"/>
        <end position="192"/>
    </location>
</feature>
<dbReference type="RefSeq" id="WP_008005391.1">
    <property type="nucleotide sequence ID" value="NZ_AOJG01000018.1"/>
</dbReference>
<proteinExistence type="predicted"/>
<dbReference type="Proteomes" id="UP000011650">
    <property type="component" value="Unassembled WGS sequence"/>
</dbReference>
<evidence type="ECO:0000313" key="3">
    <source>
        <dbReference type="Proteomes" id="UP000011650"/>
    </source>
</evidence>
<protein>
    <recommendedName>
        <fullName evidence="4">Tat (Twin-arginine translocation) pathway signal sequence</fullName>
    </recommendedName>
</protein>
<sequence length="192" mass="19891">MELTRRDAVAALAAVGATGGVAVAARRSSDGDGRDDAEGTVGEGDPDGEGDAIPDEATVRAAMTAIATVVYPSEVDGVEEFVDGFLDGRLDGSARATELRAAVGDLDEAAHSWYDAPVAELSEADRDGLLREVGADTADENPDGTLAERVRYHVVNELLLALYASPTGGELVGLENPQGHPGGTESYRRGPR</sequence>
<accession>M0NUD8</accession>
<organism evidence="2 3">
    <name type="scientific">Halorubrum lipolyticum DSM 21995</name>
    <dbReference type="NCBI Taxonomy" id="1227482"/>
    <lineage>
        <taxon>Archaea</taxon>
        <taxon>Methanobacteriati</taxon>
        <taxon>Methanobacteriota</taxon>
        <taxon>Stenosarchaea group</taxon>
        <taxon>Halobacteria</taxon>
        <taxon>Halobacteriales</taxon>
        <taxon>Haloferacaceae</taxon>
        <taxon>Halorubrum</taxon>
    </lineage>
</organism>
<dbReference type="InterPro" id="IPR027056">
    <property type="entry name" value="Gluconate_2DH_su3"/>
</dbReference>
<dbReference type="Pfam" id="PF13618">
    <property type="entry name" value="Gluconate_2-dh3"/>
    <property type="match status" value="1"/>
</dbReference>
<evidence type="ECO:0000256" key="1">
    <source>
        <dbReference type="SAM" id="MobiDB-lite"/>
    </source>
</evidence>
<evidence type="ECO:0008006" key="4">
    <source>
        <dbReference type="Google" id="ProtNLM"/>
    </source>
</evidence>
<comment type="caution">
    <text evidence="2">The sequence shown here is derived from an EMBL/GenBank/DDBJ whole genome shotgun (WGS) entry which is preliminary data.</text>
</comment>
<reference evidence="2 3" key="1">
    <citation type="journal article" date="2014" name="PLoS Genet.">
        <title>Phylogenetically driven sequencing of extremely halophilic archaea reveals strategies for static and dynamic osmo-response.</title>
        <authorList>
            <person name="Becker E.A."/>
            <person name="Seitzer P.M."/>
            <person name="Tritt A."/>
            <person name="Larsen D."/>
            <person name="Krusor M."/>
            <person name="Yao A.I."/>
            <person name="Wu D."/>
            <person name="Madern D."/>
            <person name="Eisen J.A."/>
            <person name="Darling A.E."/>
            <person name="Facciotti M.T."/>
        </authorList>
    </citation>
    <scope>NUCLEOTIDE SEQUENCE [LARGE SCALE GENOMIC DNA]</scope>
    <source>
        <strain evidence="2 3">DSM 21995</strain>
    </source>
</reference>
<keyword evidence="3" id="KW-1185">Reference proteome</keyword>